<reference evidence="4" key="1">
    <citation type="journal article" date="2020" name="Cell">
        <title>Large-Scale Comparative Analyses of Tick Genomes Elucidate Their Genetic Diversity and Vector Capacities.</title>
        <authorList>
            <consortium name="Tick Genome and Microbiome Consortium (TIGMIC)"/>
            <person name="Jia N."/>
            <person name="Wang J."/>
            <person name="Shi W."/>
            <person name="Du L."/>
            <person name="Sun Y."/>
            <person name="Zhan W."/>
            <person name="Jiang J.F."/>
            <person name="Wang Q."/>
            <person name="Zhang B."/>
            <person name="Ji P."/>
            <person name="Bell-Sakyi L."/>
            <person name="Cui X.M."/>
            <person name="Yuan T.T."/>
            <person name="Jiang B.G."/>
            <person name="Yang W.F."/>
            <person name="Lam T.T."/>
            <person name="Chang Q.C."/>
            <person name="Ding S.J."/>
            <person name="Wang X.J."/>
            <person name="Zhu J.G."/>
            <person name="Ruan X.D."/>
            <person name="Zhao L."/>
            <person name="Wei J.T."/>
            <person name="Ye R.Z."/>
            <person name="Que T.C."/>
            <person name="Du C.H."/>
            <person name="Zhou Y.H."/>
            <person name="Cheng J.X."/>
            <person name="Dai P.F."/>
            <person name="Guo W.B."/>
            <person name="Han X.H."/>
            <person name="Huang E.J."/>
            <person name="Li L.F."/>
            <person name="Wei W."/>
            <person name="Gao Y.C."/>
            <person name="Liu J.Z."/>
            <person name="Shao H.Z."/>
            <person name="Wang X."/>
            <person name="Wang C.C."/>
            <person name="Yang T.C."/>
            <person name="Huo Q.B."/>
            <person name="Li W."/>
            <person name="Chen H.Y."/>
            <person name="Chen S.E."/>
            <person name="Zhou L.G."/>
            <person name="Ni X.B."/>
            <person name="Tian J.H."/>
            <person name="Sheng Y."/>
            <person name="Liu T."/>
            <person name="Pan Y.S."/>
            <person name="Xia L.Y."/>
            <person name="Li J."/>
            <person name="Zhao F."/>
            <person name="Cao W.C."/>
        </authorList>
    </citation>
    <scope>NUCLEOTIDE SEQUENCE</scope>
    <source>
        <strain evidence="4">Rmic-2018</strain>
    </source>
</reference>
<reference evidence="4" key="2">
    <citation type="submission" date="2021-09" db="EMBL/GenBank/DDBJ databases">
        <authorList>
            <person name="Jia N."/>
            <person name="Wang J."/>
            <person name="Shi W."/>
            <person name="Du L."/>
            <person name="Sun Y."/>
            <person name="Zhan W."/>
            <person name="Jiang J."/>
            <person name="Wang Q."/>
            <person name="Zhang B."/>
            <person name="Ji P."/>
            <person name="Sakyi L.B."/>
            <person name="Cui X."/>
            <person name="Yuan T."/>
            <person name="Jiang B."/>
            <person name="Yang W."/>
            <person name="Lam T.T.-Y."/>
            <person name="Chang Q."/>
            <person name="Ding S."/>
            <person name="Wang X."/>
            <person name="Zhu J."/>
            <person name="Ruan X."/>
            <person name="Zhao L."/>
            <person name="Wei J."/>
            <person name="Que T."/>
            <person name="Du C."/>
            <person name="Cheng J."/>
            <person name="Dai P."/>
            <person name="Han X."/>
            <person name="Huang E."/>
            <person name="Gao Y."/>
            <person name="Liu J."/>
            <person name="Shao H."/>
            <person name="Ye R."/>
            <person name="Li L."/>
            <person name="Wei W."/>
            <person name="Wang X."/>
            <person name="Wang C."/>
            <person name="Huo Q."/>
            <person name="Li W."/>
            <person name="Guo W."/>
            <person name="Chen H."/>
            <person name="Chen S."/>
            <person name="Zhou L."/>
            <person name="Zhou L."/>
            <person name="Ni X."/>
            <person name="Tian J."/>
            <person name="Zhou Y."/>
            <person name="Sheng Y."/>
            <person name="Liu T."/>
            <person name="Pan Y."/>
            <person name="Xia L."/>
            <person name="Li J."/>
            <person name="Zhao F."/>
            <person name="Cao W."/>
        </authorList>
    </citation>
    <scope>NUCLEOTIDE SEQUENCE</scope>
    <source>
        <strain evidence="4">Rmic-2018</strain>
        <tissue evidence="4">Larvae</tissue>
    </source>
</reference>
<keyword evidence="1" id="KW-0862">Zinc</keyword>
<dbReference type="InterPro" id="IPR001878">
    <property type="entry name" value="Znf_CCHC"/>
</dbReference>
<evidence type="ECO:0000259" key="3">
    <source>
        <dbReference type="PROSITE" id="PS50158"/>
    </source>
</evidence>
<dbReference type="Proteomes" id="UP000821866">
    <property type="component" value="Chromosome 10"/>
</dbReference>
<keyword evidence="1" id="KW-0863">Zinc-finger</keyword>
<keyword evidence="5" id="KW-1185">Reference proteome</keyword>
<dbReference type="VEuPathDB" id="VectorBase:LOC119179736"/>
<dbReference type="GO" id="GO:0003676">
    <property type="term" value="F:nucleic acid binding"/>
    <property type="evidence" value="ECO:0007669"/>
    <property type="project" value="InterPro"/>
</dbReference>
<organism evidence="4 5">
    <name type="scientific">Rhipicephalus microplus</name>
    <name type="common">Cattle tick</name>
    <name type="synonym">Boophilus microplus</name>
    <dbReference type="NCBI Taxonomy" id="6941"/>
    <lineage>
        <taxon>Eukaryota</taxon>
        <taxon>Metazoa</taxon>
        <taxon>Ecdysozoa</taxon>
        <taxon>Arthropoda</taxon>
        <taxon>Chelicerata</taxon>
        <taxon>Arachnida</taxon>
        <taxon>Acari</taxon>
        <taxon>Parasitiformes</taxon>
        <taxon>Ixodida</taxon>
        <taxon>Ixodoidea</taxon>
        <taxon>Ixodidae</taxon>
        <taxon>Rhipicephalinae</taxon>
        <taxon>Rhipicephalus</taxon>
        <taxon>Boophilus</taxon>
    </lineage>
</organism>
<evidence type="ECO:0000256" key="1">
    <source>
        <dbReference type="PROSITE-ProRule" id="PRU00047"/>
    </source>
</evidence>
<evidence type="ECO:0000313" key="4">
    <source>
        <dbReference type="EMBL" id="KAH8037672.1"/>
    </source>
</evidence>
<protein>
    <recommendedName>
        <fullName evidence="3">CCHC-type domain-containing protein</fullName>
    </recommendedName>
</protein>
<dbReference type="PROSITE" id="PS50158">
    <property type="entry name" value="ZF_CCHC"/>
    <property type="match status" value="1"/>
</dbReference>
<dbReference type="SMART" id="SM00343">
    <property type="entry name" value="ZnF_C2HC"/>
    <property type="match status" value="1"/>
</dbReference>
<accession>A0A9J6EUA8</accession>
<keyword evidence="1" id="KW-0479">Metal-binding</keyword>
<evidence type="ECO:0000256" key="2">
    <source>
        <dbReference type="SAM" id="MobiDB-lite"/>
    </source>
</evidence>
<name>A0A9J6EUA8_RHIMP</name>
<evidence type="ECO:0000313" key="5">
    <source>
        <dbReference type="Proteomes" id="UP000821866"/>
    </source>
</evidence>
<gene>
    <name evidence="4" type="ORF">HPB51_015106</name>
</gene>
<comment type="caution">
    <text evidence="4">The sequence shown here is derived from an EMBL/GenBank/DDBJ whole genome shotgun (WGS) entry which is preliminary data.</text>
</comment>
<feature type="domain" description="CCHC-type" evidence="3">
    <location>
        <begin position="231"/>
        <end position="244"/>
    </location>
</feature>
<dbReference type="EMBL" id="JABSTU010000002">
    <property type="protein sequence ID" value="KAH8037672.1"/>
    <property type="molecule type" value="Genomic_DNA"/>
</dbReference>
<dbReference type="AlphaFoldDB" id="A0A9J6EUA8"/>
<dbReference type="SUPFAM" id="SSF57756">
    <property type="entry name" value="Retrovirus zinc finger-like domains"/>
    <property type="match status" value="1"/>
</dbReference>
<feature type="compositionally biased region" description="Basic residues" evidence="2">
    <location>
        <begin position="510"/>
        <end position="519"/>
    </location>
</feature>
<dbReference type="Gene3D" id="4.10.60.10">
    <property type="entry name" value="Zinc finger, CCHC-type"/>
    <property type="match status" value="1"/>
</dbReference>
<dbReference type="Pfam" id="PF00098">
    <property type="entry name" value="zf-CCHC"/>
    <property type="match status" value="1"/>
</dbReference>
<dbReference type="InterPro" id="IPR036875">
    <property type="entry name" value="Znf_CCHC_sf"/>
</dbReference>
<sequence>MSLVRRRGLYPADEAWSSSFVEALTREGGGALVVCVDVFDSFTKSLASLGLEPLSHETTIHNLNTVSDVIRHCRTFEALKTRRITPKFGRLANVTTVASVDASPQTDLSATIRQIVREELLRHEEQTRYAVPRCASVAFRDAVCASPPATWQHSVNAADCNSYRHDPHYGQTEQRHYDSIDRRFDQHPRDVRPRRPSTAYDIQGEGMSYSQPVAAVEYFNQRPEVRPLPVCYNCGTPGHIARYCNRRRAFSNGQSGSFMQHGGRAMDTNRPGNTTFEGYFREERSRHFPLDSYSGEQESPAVVVEWLRYSAADPDVAGSNPGCGSCISNGGGNVVGPYAQIWVHIKEHHVLLVSTLVGLCPALVLVHPVGVVPQTPVVYHSPNGQPLLPVGGGPPVIYHYGPGGVSPELQPPVVLVLPAYPPANQPPMQPPFIEEVPPVFKNPPPDPEDTPPAKKPKVHGRRGNNQPDCFEVDNKKGVAPPPTRKPSKKGRDSQTRKSMRPPAESTTKRPPNKLNRRVNPKSERLTSERLTMAKNA</sequence>
<dbReference type="GO" id="GO:0008270">
    <property type="term" value="F:zinc ion binding"/>
    <property type="evidence" value="ECO:0007669"/>
    <property type="project" value="UniProtKB-KW"/>
</dbReference>
<proteinExistence type="predicted"/>
<feature type="region of interest" description="Disordered" evidence="2">
    <location>
        <begin position="426"/>
        <end position="536"/>
    </location>
</feature>